<gene>
    <name evidence="4" type="ORF">D5077_15320</name>
</gene>
<keyword evidence="5" id="KW-1185">Reference proteome</keyword>
<dbReference type="RefSeq" id="WP_024108986.1">
    <property type="nucleotide sequence ID" value="NZ_CP031560.1"/>
</dbReference>
<dbReference type="InterPro" id="IPR029058">
    <property type="entry name" value="AB_hydrolase_fold"/>
</dbReference>
<feature type="domain" description="Phospholipase/carboxylesterase/thioesterase" evidence="3">
    <location>
        <begin position="18"/>
        <end position="223"/>
    </location>
</feature>
<comment type="caution">
    <text evidence="4">The sequence shown here is derived from an EMBL/GenBank/DDBJ whole genome shotgun (WGS) entry which is preliminary data.</text>
</comment>
<dbReference type="PANTHER" id="PTHR10655">
    <property type="entry name" value="LYSOPHOSPHOLIPASE-RELATED"/>
    <property type="match status" value="1"/>
</dbReference>
<dbReference type="Pfam" id="PF02230">
    <property type="entry name" value="Abhydrolase_2"/>
    <property type="match status" value="1"/>
</dbReference>
<dbReference type="Gene3D" id="3.40.50.1820">
    <property type="entry name" value="alpha/beta hydrolase"/>
    <property type="match status" value="1"/>
</dbReference>
<accession>A0ABX9NKZ7</accession>
<dbReference type="EMBL" id="QZDO01000054">
    <property type="protein sequence ID" value="RJL69547.1"/>
    <property type="molecule type" value="Genomic_DNA"/>
</dbReference>
<protein>
    <submittedName>
        <fullName evidence="4">Carboxylesterase</fullName>
    </submittedName>
</protein>
<organism evidence="4 5">
    <name type="scientific">Dickeya dianthicola</name>
    <dbReference type="NCBI Taxonomy" id="204039"/>
    <lineage>
        <taxon>Bacteria</taxon>
        <taxon>Pseudomonadati</taxon>
        <taxon>Pseudomonadota</taxon>
        <taxon>Gammaproteobacteria</taxon>
        <taxon>Enterobacterales</taxon>
        <taxon>Pectobacteriaceae</taxon>
        <taxon>Dickeya</taxon>
    </lineage>
</organism>
<dbReference type="GeneID" id="49322741"/>
<reference evidence="4 5" key="1">
    <citation type="submission" date="2018-09" db="EMBL/GenBank/DDBJ databases">
        <title>Phylogenetic diversity of Pectobacterium and Dickeya strains causing blackleg disease of potato in Morocco.</title>
        <authorList>
            <person name="Oulghazi S."/>
            <person name="Moumni M."/>
            <person name="Faure D."/>
        </authorList>
    </citation>
    <scope>NUCLEOTIDE SEQUENCE [LARGE SCALE GENOMIC DNA]</scope>
    <source>
        <strain evidence="4 5">S4.16.03.LID</strain>
    </source>
</reference>
<dbReference type="Proteomes" id="UP000266633">
    <property type="component" value="Unassembled WGS sequence"/>
</dbReference>
<proteinExistence type="inferred from homology"/>
<evidence type="ECO:0000256" key="1">
    <source>
        <dbReference type="ARBA" id="ARBA00006499"/>
    </source>
</evidence>
<dbReference type="PANTHER" id="PTHR10655:SF17">
    <property type="entry name" value="LYSOPHOSPHOLIPASE-LIKE PROTEIN 1"/>
    <property type="match status" value="1"/>
</dbReference>
<dbReference type="InterPro" id="IPR003140">
    <property type="entry name" value="PLipase/COase/thioEstase"/>
</dbReference>
<dbReference type="SUPFAM" id="SSF53474">
    <property type="entry name" value="alpha/beta-Hydrolases"/>
    <property type="match status" value="1"/>
</dbReference>
<dbReference type="InterPro" id="IPR050565">
    <property type="entry name" value="LYPA1-2/EST-like"/>
</dbReference>
<sequence length="225" mass="24594">MISATSPRPPREFETGLHPKATIILLHGLGSSGEIFLPLARSLDLTALGDIRIVLPHAPIQAVSWAGGQHLPAWYDLRHSDFSRQEDESGLRNAMAYYESLIHREISRGIKANRIVIGGFSQGSALSLMTGIRFGHGLAGIFGMSGYLPLASASSTEQHDANRRTPVFLAHGEKDNIVLPALALTARDILRNAGHEVTWKTYPVGHTIIDDELHDLSLWLKKVLA</sequence>
<evidence type="ECO:0000256" key="2">
    <source>
        <dbReference type="ARBA" id="ARBA00022801"/>
    </source>
</evidence>
<comment type="similarity">
    <text evidence="1">Belongs to the AB hydrolase superfamily. AB hydrolase 2 family.</text>
</comment>
<evidence type="ECO:0000259" key="3">
    <source>
        <dbReference type="Pfam" id="PF02230"/>
    </source>
</evidence>
<evidence type="ECO:0000313" key="5">
    <source>
        <dbReference type="Proteomes" id="UP000266633"/>
    </source>
</evidence>
<name>A0ABX9NKZ7_9GAMM</name>
<evidence type="ECO:0000313" key="4">
    <source>
        <dbReference type="EMBL" id="RJL69547.1"/>
    </source>
</evidence>
<keyword evidence="2" id="KW-0378">Hydrolase</keyword>